<evidence type="ECO:0000313" key="1">
    <source>
        <dbReference type="EMBL" id="BBO72002.1"/>
    </source>
</evidence>
<proteinExistence type="predicted"/>
<reference evidence="1 2" key="1">
    <citation type="submission" date="2019-11" db="EMBL/GenBank/DDBJ databases">
        <title>Comparative genomics of hydrocarbon-degrading Desulfosarcina strains.</title>
        <authorList>
            <person name="Watanabe M."/>
            <person name="Kojima H."/>
            <person name="Fukui M."/>
        </authorList>
    </citation>
    <scope>NUCLEOTIDE SEQUENCE [LARGE SCALE GENOMIC DNA]</scope>
    <source>
        <strain evidence="1 2">PL12</strain>
    </source>
</reference>
<keyword evidence="2" id="KW-1185">Reference proteome</keyword>
<name>A0A5K7YQF1_9BACT</name>
<evidence type="ECO:0000313" key="2">
    <source>
        <dbReference type="Proteomes" id="UP000427906"/>
    </source>
</evidence>
<dbReference type="KEGG" id="dalk:DSCA_59320"/>
<gene>
    <name evidence="1" type="ORF">DSCA_59320</name>
</gene>
<dbReference type="EMBL" id="AP021874">
    <property type="protein sequence ID" value="BBO72002.1"/>
    <property type="molecule type" value="Genomic_DNA"/>
</dbReference>
<dbReference type="AlphaFoldDB" id="A0A5K7YQF1"/>
<accession>A0A5K7YQF1</accession>
<organism evidence="1 2">
    <name type="scientific">Desulfosarcina alkanivorans</name>
    <dbReference type="NCBI Taxonomy" id="571177"/>
    <lineage>
        <taxon>Bacteria</taxon>
        <taxon>Pseudomonadati</taxon>
        <taxon>Thermodesulfobacteriota</taxon>
        <taxon>Desulfobacteria</taxon>
        <taxon>Desulfobacterales</taxon>
        <taxon>Desulfosarcinaceae</taxon>
        <taxon>Desulfosarcina</taxon>
    </lineage>
</organism>
<dbReference type="Proteomes" id="UP000427906">
    <property type="component" value="Chromosome"/>
</dbReference>
<sequence length="61" mass="7025">MGEQTYRALVRLFMNIEVSPNISESSAVSDYWPVLVSRVGKRIQLLIENGRHLVMLWPPVQ</sequence>
<protein>
    <submittedName>
        <fullName evidence="1">Uncharacterized protein</fullName>
    </submittedName>
</protein>